<proteinExistence type="predicted"/>
<feature type="domain" description="TRNA-binding" evidence="4">
    <location>
        <begin position="85"/>
        <end position="193"/>
    </location>
</feature>
<evidence type="ECO:0000256" key="3">
    <source>
        <dbReference type="PROSITE-ProRule" id="PRU00209"/>
    </source>
</evidence>
<protein>
    <submittedName>
        <fullName evidence="5">Phenylalanyl-tRNA synthetase subunit beta</fullName>
        <ecNumber evidence="5">6.1.1.20</ecNumber>
    </submittedName>
</protein>
<dbReference type="NCBIfam" id="NF045867">
    <property type="entry name" value="PheT_Nterm_rel"/>
    <property type="match status" value="1"/>
</dbReference>
<dbReference type="EMBL" id="LR215031">
    <property type="protein sequence ID" value="VEU72572.1"/>
    <property type="molecule type" value="Genomic_DNA"/>
</dbReference>
<dbReference type="OrthoDB" id="398650at2"/>
<dbReference type="EC" id="6.1.1.20" evidence="5"/>
<keyword evidence="1 3" id="KW-0820">tRNA-binding</keyword>
<keyword evidence="6" id="KW-1185">Reference proteome</keyword>
<evidence type="ECO:0000313" key="6">
    <source>
        <dbReference type="Proteomes" id="UP000289862"/>
    </source>
</evidence>
<evidence type="ECO:0000259" key="4">
    <source>
        <dbReference type="PROSITE" id="PS50886"/>
    </source>
</evidence>
<dbReference type="Proteomes" id="UP000289862">
    <property type="component" value="Chromosome"/>
</dbReference>
<dbReference type="Gene3D" id="2.40.50.140">
    <property type="entry name" value="Nucleic acid-binding proteins"/>
    <property type="match status" value="1"/>
</dbReference>
<dbReference type="Gene3D" id="3.30.1940.10">
    <property type="entry name" value="YtpR-like"/>
    <property type="match status" value="1"/>
</dbReference>
<name>A0A449AYK4_9BACT</name>
<evidence type="ECO:0000256" key="1">
    <source>
        <dbReference type="ARBA" id="ARBA00022555"/>
    </source>
</evidence>
<dbReference type="Pfam" id="PF01588">
    <property type="entry name" value="tRNA_bind"/>
    <property type="match status" value="1"/>
</dbReference>
<evidence type="ECO:0000256" key="2">
    <source>
        <dbReference type="ARBA" id="ARBA00022884"/>
    </source>
</evidence>
<sequence>MLIANNLNDFFNQITLVFVDSQIKSTKQIQTDKAIFFVDDLNNVESINILDSAAFKLSNDKKFYSLNNEQTKLILDAANELNLNLNSEPKFVYAKVLERIVHPKSEKLFVLKLLIDPLNNTQIQVVTNTLDSQEGKVLVVALPGSTVFSGLKILKGKMMDVESNGMLTGYQTLGKTGEGLIFGDENQIGKEFNL</sequence>
<gene>
    <name evidence="5" type="ORF">NCTC10186_00036</name>
</gene>
<dbReference type="GO" id="GO:0000049">
    <property type="term" value="F:tRNA binding"/>
    <property type="evidence" value="ECO:0007669"/>
    <property type="project" value="UniProtKB-UniRule"/>
</dbReference>
<evidence type="ECO:0000313" key="5">
    <source>
        <dbReference type="EMBL" id="VEU72572.1"/>
    </source>
</evidence>
<dbReference type="KEGG" id="mgal:NCTC10186_00036"/>
<dbReference type="PROSITE" id="PS50886">
    <property type="entry name" value="TRBD"/>
    <property type="match status" value="1"/>
</dbReference>
<dbReference type="GO" id="GO:0004826">
    <property type="term" value="F:phenylalanine-tRNA ligase activity"/>
    <property type="evidence" value="ECO:0007669"/>
    <property type="project" value="UniProtKB-EC"/>
</dbReference>
<keyword evidence="5" id="KW-0030">Aminoacyl-tRNA synthetase</keyword>
<dbReference type="InterPro" id="IPR037154">
    <property type="entry name" value="YtpR-like_sf"/>
</dbReference>
<reference evidence="5 6" key="1">
    <citation type="submission" date="2019-01" db="EMBL/GenBank/DDBJ databases">
        <authorList>
            <consortium name="Pathogen Informatics"/>
        </authorList>
    </citation>
    <scope>NUCLEOTIDE SEQUENCE [LARGE SCALE GENOMIC DNA]</scope>
    <source>
        <strain evidence="5 6">NCTC10186</strain>
    </source>
</reference>
<keyword evidence="2 3" id="KW-0694">RNA-binding</keyword>
<dbReference type="RefSeq" id="WP_119571970.1">
    <property type="nucleotide sequence ID" value="NZ_LR215031.1"/>
</dbReference>
<organism evidence="5 6">
    <name type="scientific">Mycoplasmopsis gallopavonis</name>
    <dbReference type="NCBI Taxonomy" id="76629"/>
    <lineage>
        <taxon>Bacteria</taxon>
        <taxon>Bacillati</taxon>
        <taxon>Mycoplasmatota</taxon>
        <taxon>Mycoplasmoidales</taxon>
        <taxon>Metamycoplasmataceae</taxon>
        <taxon>Mycoplasmopsis</taxon>
    </lineage>
</organism>
<accession>A0A449AYK4</accession>
<keyword evidence="5" id="KW-0436">Ligase</keyword>
<dbReference type="InterPro" id="IPR012340">
    <property type="entry name" value="NA-bd_OB-fold"/>
</dbReference>
<dbReference type="InterPro" id="IPR002547">
    <property type="entry name" value="tRNA-bd_dom"/>
</dbReference>
<dbReference type="AlphaFoldDB" id="A0A449AYK4"/>
<dbReference type="SUPFAM" id="SSF50249">
    <property type="entry name" value="Nucleic acid-binding proteins"/>
    <property type="match status" value="1"/>
</dbReference>